<keyword evidence="11" id="KW-0808">Transferase</keyword>
<dbReference type="OrthoDB" id="9811744at2"/>
<dbReference type="SUPFAM" id="SSF55083">
    <property type="entry name" value="6-hydroxymethyl-7,8-dihydropterin pyrophosphokinase, HPPK"/>
    <property type="match status" value="1"/>
</dbReference>
<dbReference type="FunFam" id="3.20.20.20:FF:000006">
    <property type="entry name" value="Dihydropteroate synthase"/>
    <property type="match status" value="1"/>
</dbReference>
<gene>
    <name evidence="21" type="ORF">DFR64_1784</name>
</gene>
<evidence type="ECO:0000256" key="17">
    <source>
        <dbReference type="ARBA" id="ARBA00022909"/>
    </source>
</evidence>
<dbReference type="CDD" id="cd00483">
    <property type="entry name" value="HPPK"/>
    <property type="match status" value="1"/>
</dbReference>
<feature type="domain" description="Pterin-binding" evidence="20">
    <location>
        <begin position="175"/>
        <end position="441"/>
    </location>
</feature>
<evidence type="ECO:0000256" key="12">
    <source>
        <dbReference type="ARBA" id="ARBA00022723"/>
    </source>
</evidence>
<evidence type="ECO:0000256" key="10">
    <source>
        <dbReference type="ARBA" id="ARBA00016919"/>
    </source>
</evidence>
<dbReference type="InterPro" id="IPR011005">
    <property type="entry name" value="Dihydropteroate_synth-like_sf"/>
</dbReference>
<dbReference type="InterPro" id="IPR006390">
    <property type="entry name" value="DHP_synth_dom"/>
</dbReference>
<evidence type="ECO:0000256" key="4">
    <source>
        <dbReference type="ARBA" id="ARBA00004763"/>
    </source>
</evidence>
<dbReference type="PROSITE" id="PS00794">
    <property type="entry name" value="HPPK"/>
    <property type="match status" value="1"/>
</dbReference>
<keyword evidence="17" id="KW-0289">Folate biosynthesis</keyword>
<keyword evidence="13" id="KW-0547">Nucleotide-binding</keyword>
<dbReference type="GO" id="GO:0046872">
    <property type="term" value="F:metal ion binding"/>
    <property type="evidence" value="ECO:0007669"/>
    <property type="project" value="UniProtKB-KW"/>
</dbReference>
<comment type="similarity">
    <text evidence="6">Belongs to the DHPS family.</text>
</comment>
<dbReference type="Proteomes" id="UP000256388">
    <property type="component" value="Unassembled WGS sequence"/>
</dbReference>
<dbReference type="NCBIfam" id="TIGR01498">
    <property type="entry name" value="folK"/>
    <property type="match status" value="1"/>
</dbReference>
<dbReference type="RefSeq" id="WP_116225073.1">
    <property type="nucleotide sequence ID" value="NZ_AP018437.1"/>
</dbReference>
<comment type="catalytic activity">
    <reaction evidence="2">
        <text>6-hydroxymethyl-7,8-dihydropterin + ATP = (7,8-dihydropterin-6-yl)methyl diphosphate + AMP + H(+)</text>
        <dbReference type="Rhea" id="RHEA:11412"/>
        <dbReference type="ChEBI" id="CHEBI:15378"/>
        <dbReference type="ChEBI" id="CHEBI:30616"/>
        <dbReference type="ChEBI" id="CHEBI:44841"/>
        <dbReference type="ChEBI" id="CHEBI:72950"/>
        <dbReference type="ChEBI" id="CHEBI:456215"/>
        <dbReference type="EC" id="2.7.6.3"/>
    </reaction>
</comment>
<evidence type="ECO:0000256" key="9">
    <source>
        <dbReference type="ARBA" id="ARBA00013253"/>
    </source>
</evidence>
<dbReference type="PROSITE" id="PS50972">
    <property type="entry name" value="PTERIN_BINDING"/>
    <property type="match status" value="1"/>
</dbReference>
<keyword evidence="16" id="KW-0460">Magnesium</keyword>
<protein>
    <recommendedName>
        <fullName evidence="10">Dihydropteroate synthase</fullName>
        <ecNumber evidence="8">2.5.1.15</ecNumber>
        <ecNumber evidence="9">2.7.6.3</ecNumber>
    </recommendedName>
    <alternativeName>
        <fullName evidence="19">Dihydropteroate pyrophosphorylase</fullName>
    </alternativeName>
</protein>
<proteinExistence type="inferred from homology"/>
<evidence type="ECO:0000256" key="11">
    <source>
        <dbReference type="ARBA" id="ARBA00022679"/>
    </source>
</evidence>
<dbReference type="EMBL" id="QUMS01000002">
    <property type="protein sequence ID" value="REG08417.1"/>
    <property type="molecule type" value="Genomic_DNA"/>
</dbReference>
<evidence type="ECO:0000256" key="7">
    <source>
        <dbReference type="ARBA" id="ARBA00009951"/>
    </source>
</evidence>
<dbReference type="PANTHER" id="PTHR20941:SF1">
    <property type="entry name" value="FOLIC ACID SYNTHESIS PROTEIN FOL1"/>
    <property type="match status" value="1"/>
</dbReference>
<dbReference type="UniPathway" id="UPA00077">
    <property type="reaction ID" value="UER00155"/>
</dbReference>
<evidence type="ECO:0000256" key="6">
    <source>
        <dbReference type="ARBA" id="ARBA00009503"/>
    </source>
</evidence>
<organism evidence="21 22">
    <name type="scientific">Pelolinea submarina</name>
    <dbReference type="NCBI Taxonomy" id="913107"/>
    <lineage>
        <taxon>Bacteria</taxon>
        <taxon>Bacillati</taxon>
        <taxon>Chloroflexota</taxon>
        <taxon>Anaerolineae</taxon>
        <taxon>Anaerolineales</taxon>
        <taxon>Anaerolineaceae</taxon>
        <taxon>Pelolinea</taxon>
    </lineage>
</organism>
<dbReference type="GO" id="GO:0046656">
    <property type="term" value="P:folic acid biosynthetic process"/>
    <property type="evidence" value="ECO:0007669"/>
    <property type="project" value="UniProtKB-KW"/>
</dbReference>
<evidence type="ECO:0000256" key="3">
    <source>
        <dbReference type="ARBA" id="ARBA00001946"/>
    </source>
</evidence>
<evidence type="ECO:0000256" key="15">
    <source>
        <dbReference type="ARBA" id="ARBA00022840"/>
    </source>
</evidence>
<evidence type="ECO:0000256" key="19">
    <source>
        <dbReference type="ARBA" id="ARBA00030193"/>
    </source>
</evidence>
<dbReference type="NCBIfam" id="TIGR01496">
    <property type="entry name" value="DHPS"/>
    <property type="match status" value="1"/>
</dbReference>
<evidence type="ECO:0000256" key="2">
    <source>
        <dbReference type="ARBA" id="ARBA00000198"/>
    </source>
</evidence>
<dbReference type="GO" id="GO:0003848">
    <property type="term" value="F:2-amino-4-hydroxy-6-hydroxymethyldihydropteridine diphosphokinase activity"/>
    <property type="evidence" value="ECO:0007669"/>
    <property type="project" value="UniProtKB-EC"/>
</dbReference>
<evidence type="ECO:0000256" key="8">
    <source>
        <dbReference type="ARBA" id="ARBA00012458"/>
    </source>
</evidence>
<keyword evidence="18" id="KW-0511">Multifunctional enzyme</keyword>
<dbReference type="Pfam" id="PF01288">
    <property type="entry name" value="HPPK"/>
    <property type="match status" value="1"/>
</dbReference>
<dbReference type="SUPFAM" id="SSF51717">
    <property type="entry name" value="Dihydropteroate synthetase-like"/>
    <property type="match status" value="1"/>
</dbReference>
<sequence length="454" mass="49828">MKPERVFLGIGTNLGDRLGNLLQAQAALAPQIRLLRTSPVYETPPWGYNDQPAFLNQVLEVETELEPQTLLTRLKEIEAELGRVKNFRYGPRLIDLDILFYGEQVYQSETLNIPHSMLAERAFVLVPLADIAPDLVHPQLKRSVADLLAECPGREEITLYQPNLTANWPHWGERTYVMGILNITPDSFSGDGLLRQSDPASAALAQARQFVQEGAAILDLGAESSRPGSDTVDAETEIARLQPVLESLRQANLPAIISVDTYKAESAEICLRSGAHWINDIWGLKADPDLASVITAHHAGVVIMHNRSHWQDVRNLGNLGSTYSGVQYDDIIEDIKKELGESLEIAAKAGIAQEKIILDPGIGFGKNLKDNLAIINRLEEIKKMGFPILIGPSRKSFIGQVLDLPVEERLEGTAAAVALGIAHGADIVRVHDVREMARVAKMSDAIIGRNLPPA</sequence>
<reference evidence="21 22" key="1">
    <citation type="submission" date="2018-08" db="EMBL/GenBank/DDBJ databases">
        <title>Genomic Encyclopedia of Type Strains, Phase IV (KMG-IV): sequencing the most valuable type-strain genomes for metagenomic binning, comparative biology and taxonomic classification.</title>
        <authorList>
            <person name="Goeker M."/>
        </authorList>
    </citation>
    <scope>NUCLEOTIDE SEQUENCE [LARGE SCALE GENOMIC DNA]</scope>
    <source>
        <strain evidence="21 22">DSM 23923</strain>
    </source>
</reference>
<evidence type="ECO:0000256" key="5">
    <source>
        <dbReference type="ARBA" id="ARBA00005051"/>
    </source>
</evidence>
<comment type="pathway">
    <text evidence="5">Cofactor biosynthesis; tetrahydrofolate biosynthesis; 2-amino-4-hydroxy-6-hydroxymethyl-7,8-dihydropteridine diphosphate from 7,8-dihydroneopterin triphosphate: step 4/4.</text>
</comment>
<dbReference type="GO" id="GO:0005524">
    <property type="term" value="F:ATP binding"/>
    <property type="evidence" value="ECO:0007669"/>
    <property type="project" value="UniProtKB-KW"/>
</dbReference>
<dbReference type="GO" id="GO:0046654">
    <property type="term" value="P:tetrahydrofolate biosynthetic process"/>
    <property type="evidence" value="ECO:0007669"/>
    <property type="project" value="UniProtKB-UniPathway"/>
</dbReference>
<keyword evidence="15" id="KW-0067">ATP-binding</keyword>
<comment type="similarity">
    <text evidence="7">In the C-terminal section; belongs to the DHPS family.</text>
</comment>
<dbReference type="CDD" id="cd00739">
    <property type="entry name" value="DHPS"/>
    <property type="match status" value="1"/>
</dbReference>
<evidence type="ECO:0000259" key="20">
    <source>
        <dbReference type="PROSITE" id="PS50972"/>
    </source>
</evidence>
<evidence type="ECO:0000256" key="18">
    <source>
        <dbReference type="ARBA" id="ARBA00023268"/>
    </source>
</evidence>
<accession>A0A347ZND4</accession>
<dbReference type="AlphaFoldDB" id="A0A347ZND4"/>
<comment type="cofactor">
    <cofactor evidence="3">
        <name>Mg(2+)</name>
        <dbReference type="ChEBI" id="CHEBI:18420"/>
    </cofactor>
</comment>
<dbReference type="InterPro" id="IPR000489">
    <property type="entry name" value="Pterin-binding_dom"/>
</dbReference>
<keyword evidence="12" id="KW-0479">Metal-binding</keyword>
<dbReference type="Gene3D" id="3.30.70.560">
    <property type="entry name" value="7,8-Dihydro-6-hydroxymethylpterin-pyrophosphokinase HPPK"/>
    <property type="match status" value="1"/>
</dbReference>
<evidence type="ECO:0000256" key="13">
    <source>
        <dbReference type="ARBA" id="ARBA00022741"/>
    </source>
</evidence>
<dbReference type="Pfam" id="PF00809">
    <property type="entry name" value="Pterin_bind"/>
    <property type="match status" value="1"/>
</dbReference>
<dbReference type="InterPro" id="IPR000550">
    <property type="entry name" value="Hppk"/>
</dbReference>
<dbReference type="PROSITE" id="PS00793">
    <property type="entry name" value="DHPS_2"/>
    <property type="match status" value="1"/>
</dbReference>
<keyword evidence="14" id="KW-0418">Kinase</keyword>
<keyword evidence="22" id="KW-1185">Reference proteome</keyword>
<dbReference type="PANTHER" id="PTHR20941">
    <property type="entry name" value="FOLATE SYNTHESIS PROTEINS"/>
    <property type="match status" value="1"/>
</dbReference>
<comment type="catalytic activity">
    <reaction evidence="1">
        <text>(7,8-dihydropterin-6-yl)methyl diphosphate + 4-aminobenzoate = 7,8-dihydropteroate + diphosphate</text>
        <dbReference type="Rhea" id="RHEA:19949"/>
        <dbReference type="ChEBI" id="CHEBI:17836"/>
        <dbReference type="ChEBI" id="CHEBI:17839"/>
        <dbReference type="ChEBI" id="CHEBI:33019"/>
        <dbReference type="ChEBI" id="CHEBI:72950"/>
        <dbReference type="EC" id="2.5.1.15"/>
    </reaction>
</comment>
<dbReference type="GO" id="GO:0016301">
    <property type="term" value="F:kinase activity"/>
    <property type="evidence" value="ECO:0007669"/>
    <property type="project" value="UniProtKB-KW"/>
</dbReference>
<dbReference type="EC" id="2.5.1.15" evidence="8"/>
<dbReference type="InterPro" id="IPR045031">
    <property type="entry name" value="DHP_synth-like"/>
</dbReference>
<evidence type="ECO:0000313" key="21">
    <source>
        <dbReference type="EMBL" id="REG08417.1"/>
    </source>
</evidence>
<dbReference type="InterPro" id="IPR035907">
    <property type="entry name" value="Hppk_sf"/>
</dbReference>
<name>A0A347ZND4_9CHLR</name>
<evidence type="ECO:0000256" key="14">
    <source>
        <dbReference type="ARBA" id="ARBA00022777"/>
    </source>
</evidence>
<dbReference type="EC" id="2.7.6.3" evidence="9"/>
<dbReference type="GO" id="GO:0005829">
    <property type="term" value="C:cytosol"/>
    <property type="evidence" value="ECO:0007669"/>
    <property type="project" value="TreeGrafter"/>
</dbReference>
<dbReference type="GO" id="GO:0004156">
    <property type="term" value="F:dihydropteroate synthase activity"/>
    <property type="evidence" value="ECO:0007669"/>
    <property type="project" value="UniProtKB-EC"/>
</dbReference>
<evidence type="ECO:0000256" key="16">
    <source>
        <dbReference type="ARBA" id="ARBA00022842"/>
    </source>
</evidence>
<evidence type="ECO:0000256" key="1">
    <source>
        <dbReference type="ARBA" id="ARBA00000012"/>
    </source>
</evidence>
<evidence type="ECO:0000313" key="22">
    <source>
        <dbReference type="Proteomes" id="UP000256388"/>
    </source>
</evidence>
<comment type="caution">
    <text evidence="21">The sequence shown here is derived from an EMBL/GenBank/DDBJ whole genome shotgun (WGS) entry which is preliminary data.</text>
</comment>
<comment type="pathway">
    <text evidence="4">Cofactor biosynthesis; tetrahydrofolate biosynthesis; 7,8-dihydrofolate from 2-amino-4-hydroxy-6-hydroxymethyl-7,8-dihydropteridine diphosphate and 4-aminobenzoate: step 1/2.</text>
</comment>
<dbReference type="Gene3D" id="3.20.20.20">
    <property type="entry name" value="Dihydropteroate synthase-like"/>
    <property type="match status" value="1"/>
</dbReference>